<dbReference type="Proteomes" id="UP000616769">
    <property type="component" value="Unassembled WGS sequence"/>
</dbReference>
<sequence>MSFVIVSAFDALYGPTAISTEDSLLHEQLTLKQINQDNSLTISRRRNRRGGGHHHDKSDKLDKVINKYEHKLAKCHDEEKAAKIREKVESLCLRKKERIAINEEIKINYDPHGKSIVFKVEDAPVRVLNQLGQLGYSVMPSAGGANGHGDGGLVWTLYKPNYQPTPIYPRLNELTSTD</sequence>
<dbReference type="AlphaFoldDB" id="A0A132AGX1"/>
<reference evidence="4" key="2">
    <citation type="journal article" date="2020" name="PLoS Negl. Trop. Dis.">
        <title>High-quality nuclear genome for Sarcoptes scabiei-A critical resource for a neglected parasite.</title>
        <authorList>
            <person name="Korhonen P.K."/>
            <person name="Gasser R.B."/>
            <person name="Ma G."/>
            <person name="Wang T."/>
            <person name="Stroehlein A.J."/>
            <person name="Young N.D."/>
            <person name="Ang C.S."/>
            <person name="Fernando D.D."/>
            <person name="Lu H.C."/>
            <person name="Taylor S."/>
            <person name="Reynolds S.L."/>
            <person name="Mofiz E."/>
            <person name="Najaraj S.H."/>
            <person name="Gowda H."/>
            <person name="Madugundu A."/>
            <person name="Renuse S."/>
            <person name="Holt D."/>
            <person name="Pandey A."/>
            <person name="Papenfuss A.T."/>
            <person name="Fischer K."/>
        </authorList>
    </citation>
    <scope>NUCLEOTIDE SEQUENCE [LARGE SCALE GENOMIC DNA]</scope>
</reference>
<protein>
    <submittedName>
        <fullName evidence="2 3">Uncharacterized protein</fullName>
    </submittedName>
</protein>
<gene>
    <name evidence="2" type="ORF">QR98_0087920</name>
    <name evidence="1" type="ORF">SSS_7021</name>
</gene>
<dbReference type="EnsemblMetazoa" id="SSS_7021s_mrna">
    <property type="protein sequence ID" value="KAF7490902.1"/>
    <property type="gene ID" value="SSS_7021"/>
</dbReference>
<reference evidence="1" key="3">
    <citation type="submission" date="2020-01" db="EMBL/GenBank/DDBJ databases">
        <authorList>
            <person name="Korhonen P.K.K."/>
            <person name="Guangxu M.G."/>
            <person name="Wang T.W."/>
            <person name="Stroehlein A.J.S."/>
            <person name="Young N.D."/>
            <person name="Ang C.-S.A."/>
            <person name="Fernando D.W.F."/>
            <person name="Lu H.L."/>
            <person name="Taylor S.T."/>
            <person name="Ehtesham M.E.M."/>
            <person name="Najaraj S.H.N."/>
            <person name="Harsha G.H.G."/>
            <person name="Madugundu A.M."/>
            <person name="Renuse S.R."/>
            <person name="Holt D.H."/>
            <person name="Pandey A.P."/>
            <person name="Papenfuss A.P."/>
            <person name="Gasser R.B.G."/>
            <person name="Fischer K.F."/>
        </authorList>
    </citation>
    <scope>NUCLEOTIDE SEQUENCE</scope>
    <source>
        <strain evidence="1">SSS_KF_BRIS2020</strain>
    </source>
</reference>
<dbReference type="OrthoDB" id="64291at2759"/>
<name>A0A132AGX1_SARSC</name>
<keyword evidence="4" id="KW-1185">Reference proteome</keyword>
<dbReference type="VEuPathDB" id="VectorBase:SSCA009708"/>
<dbReference type="EMBL" id="WVUK01000062">
    <property type="protein sequence ID" value="KAF7490902.1"/>
    <property type="molecule type" value="Genomic_DNA"/>
</dbReference>
<reference evidence="2 5" key="1">
    <citation type="journal article" date="2015" name="Parasit. Vectors">
        <title>Draft genome of the scabies mite.</title>
        <authorList>
            <person name="Rider S.D.Jr."/>
            <person name="Morgan M.S."/>
            <person name="Arlian L.G."/>
        </authorList>
    </citation>
    <scope>NUCLEOTIDE SEQUENCE [LARGE SCALE GENOMIC DNA]</scope>
    <source>
        <strain evidence="2">Arlian Lab</strain>
    </source>
</reference>
<dbReference type="OMA" id="KINYDPH"/>
<accession>A0A132AGX1</accession>
<reference evidence="3" key="4">
    <citation type="submission" date="2022-06" db="UniProtKB">
        <authorList>
            <consortium name="EnsemblMetazoa"/>
        </authorList>
    </citation>
    <scope>IDENTIFICATION</scope>
</reference>
<proteinExistence type="predicted"/>
<evidence type="ECO:0000313" key="5">
    <source>
        <dbReference type="Proteomes" id="UP000616769"/>
    </source>
</evidence>
<dbReference type="Proteomes" id="UP000070412">
    <property type="component" value="Unassembled WGS sequence"/>
</dbReference>
<organism evidence="2 5">
    <name type="scientific">Sarcoptes scabiei</name>
    <name type="common">Itch mite</name>
    <name type="synonym">Acarus scabiei</name>
    <dbReference type="NCBI Taxonomy" id="52283"/>
    <lineage>
        <taxon>Eukaryota</taxon>
        <taxon>Metazoa</taxon>
        <taxon>Ecdysozoa</taxon>
        <taxon>Arthropoda</taxon>
        <taxon>Chelicerata</taxon>
        <taxon>Arachnida</taxon>
        <taxon>Acari</taxon>
        <taxon>Acariformes</taxon>
        <taxon>Sarcoptiformes</taxon>
        <taxon>Astigmata</taxon>
        <taxon>Psoroptidia</taxon>
        <taxon>Sarcoptoidea</taxon>
        <taxon>Sarcoptidae</taxon>
        <taxon>Sarcoptinae</taxon>
        <taxon>Sarcoptes</taxon>
    </lineage>
</organism>
<evidence type="ECO:0000313" key="1">
    <source>
        <dbReference type="EMBL" id="KAF7490902.1"/>
    </source>
</evidence>
<evidence type="ECO:0000313" key="4">
    <source>
        <dbReference type="Proteomes" id="UP000070412"/>
    </source>
</evidence>
<dbReference type="EMBL" id="JXLN01014793">
    <property type="protein sequence ID" value="KPM10241.1"/>
    <property type="molecule type" value="Genomic_DNA"/>
</dbReference>
<evidence type="ECO:0000313" key="3">
    <source>
        <dbReference type="EnsemblMetazoa" id="KAF7490902.1"/>
    </source>
</evidence>
<evidence type="ECO:0000313" key="2">
    <source>
        <dbReference type="EMBL" id="KPM10241.1"/>
    </source>
</evidence>